<sequence>MFATGCGKPADESKPTSPDSSALAPEVAPPVAKKVPYKMVMHGHERIDPYYWMRDDSRSDPEILGHLEAENHYVDQVMAHTESLQDGLYQEMVGRLEKDKSSVPVKVRGYWYYTRYESDGEYPIHARKKRSLEAAEEILLDVNALAEGHAYYNVARTAVSPDNTLLAYPEDRVGRRIYSIRFKDLSTGKLLQDKLENAEGTVVWANDNQTVFYINKDPQTLLGYQVMRHKLGTPQSEDQVVYEEKDSSFYTSISKSRDDSMIYIHHYSTLVKGVSALDADTPNGEFLPLHPLEPKHEYFVQKLDDEYFIQTNWQAENFRLMKATAEAVNDKSQWQEVIPHREDVLLEEFVTFDGRLAVVERANGQSALRIIGLENEDDFEIGFNDPVYQLSLSNNPEVSSGTVRISYSSLTTPNTIYDADLRSGDLKLMKQDKVLGDFDRTRYKAEGIRITARDGKQIPVSLVYRKDLFKKDGSHPLLQYGYGSYGNTIDPVFIPSVFSLLDRGFVFAIAHIRGGQKLGRAWYEDGKMFNKKNTFTDFIDVTKGLVQQKYAAPDKVFASGGSAGGLLMGAVINMEPDLYRGITAKVPFVDVVTTMLDESIPLTVNEYDEWGNPNNQDSYEYMLSYSPYDQVTAQDYPNILVTTGLHDSQVQYFEPMKWVAKLRELKTDQNQLLFYTNIEAGHGGASGRFRRNKERALEYAFYLDLLGKGHLEDTNQ</sequence>
<evidence type="ECO:0000259" key="7">
    <source>
        <dbReference type="Pfam" id="PF02897"/>
    </source>
</evidence>
<dbReference type="InterPro" id="IPR001375">
    <property type="entry name" value="Peptidase_S9_cat"/>
</dbReference>
<dbReference type="Gene3D" id="2.130.10.120">
    <property type="entry name" value="Prolyl oligopeptidase, N-terminal domain"/>
    <property type="match status" value="1"/>
</dbReference>
<comment type="similarity">
    <text evidence="1">Belongs to the peptidase S9A family.</text>
</comment>
<proteinExistence type="inferred from homology"/>
<dbReference type="InterPro" id="IPR051543">
    <property type="entry name" value="Serine_Peptidase_S9A"/>
</dbReference>
<comment type="caution">
    <text evidence="8">The sequence shown here is derived from an EMBL/GenBank/DDBJ whole genome shotgun (WGS) entry which is preliminary data.</text>
</comment>
<keyword evidence="3" id="KW-0378">Hydrolase</keyword>
<protein>
    <submittedName>
        <fullName evidence="8">S9 family peptidase</fullName>
    </submittedName>
</protein>
<dbReference type="EMBL" id="JAEKJR010000002">
    <property type="protein sequence ID" value="MBN8431693.1"/>
    <property type="molecule type" value="Genomic_DNA"/>
</dbReference>
<dbReference type="PANTHER" id="PTHR11757">
    <property type="entry name" value="PROTEASE FAMILY S9A OLIGOPEPTIDASE"/>
    <property type="match status" value="1"/>
</dbReference>
<dbReference type="InterPro" id="IPR029058">
    <property type="entry name" value="AB_hydrolase_fold"/>
</dbReference>
<keyword evidence="2" id="KW-0645">Protease</keyword>
<evidence type="ECO:0000256" key="2">
    <source>
        <dbReference type="ARBA" id="ARBA00022670"/>
    </source>
</evidence>
<evidence type="ECO:0000256" key="4">
    <source>
        <dbReference type="ARBA" id="ARBA00022825"/>
    </source>
</evidence>
<evidence type="ECO:0000256" key="3">
    <source>
        <dbReference type="ARBA" id="ARBA00022801"/>
    </source>
</evidence>
<feature type="domain" description="Peptidase S9 prolyl oligopeptidase catalytic" evidence="6">
    <location>
        <begin position="497"/>
        <end position="708"/>
    </location>
</feature>
<feature type="domain" description="Peptidase S9A N-terminal" evidence="7">
    <location>
        <begin position="29"/>
        <end position="431"/>
    </location>
</feature>
<evidence type="ECO:0000313" key="9">
    <source>
        <dbReference type="Proteomes" id="UP000664293"/>
    </source>
</evidence>
<keyword evidence="9" id="KW-1185">Reference proteome</keyword>
<dbReference type="InterPro" id="IPR002470">
    <property type="entry name" value="Peptidase_S9A"/>
</dbReference>
<name>A0ABS3E8P4_9GAMM</name>
<organism evidence="8 9">
    <name type="scientific">Microbulbifer salipaludis</name>
    <dbReference type="NCBI Taxonomy" id="187980"/>
    <lineage>
        <taxon>Bacteria</taxon>
        <taxon>Pseudomonadati</taxon>
        <taxon>Pseudomonadota</taxon>
        <taxon>Gammaproteobacteria</taxon>
        <taxon>Cellvibrionales</taxon>
        <taxon>Microbulbiferaceae</taxon>
        <taxon>Microbulbifer</taxon>
    </lineage>
</organism>
<dbReference type="PANTHER" id="PTHR11757:SF19">
    <property type="entry name" value="PROLYL ENDOPEPTIDASE-LIKE"/>
    <property type="match status" value="1"/>
</dbReference>
<evidence type="ECO:0000256" key="1">
    <source>
        <dbReference type="ARBA" id="ARBA00005228"/>
    </source>
</evidence>
<evidence type="ECO:0000256" key="5">
    <source>
        <dbReference type="SAM" id="MobiDB-lite"/>
    </source>
</evidence>
<evidence type="ECO:0000259" key="6">
    <source>
        <dbReference type="Pfam" id="PF00326"/>
    </source>
</evidence>
<dbReference type="PRINTS" id="PR00862">
    <property type="entry name" value="PROLIGOPTASE"/>
</dbReference>
<feature type="region of interest" description="Disordered" evidence="5">
    <location>
        <begin position="1"/>
        <end position="27"/>
    </location>
</feature>
<dbReference type="SUPFAM" id="SSF53474">
    <property type="entry name" value="alpha/beta-Hydrolases"/>
    <property type="match status" value="1"/>
</dbReference>
<dbReference type="InterPro" id="IPR023302">
    <property type="entry name" value="Pept_S9A_N"/>
</dbReference>
<dbReference type="Proteomes" id="UP000664293">
    <property type="component" value="Unassembled WGS sequence"/>
</dbReference>
<evidence type="ECO:0000313" key="8">
    <source>
        <dbReference type="EMBL" id="MBN8431693.1"/>
    </source>
</evidence>
<dbReference type="SUPFAM" id="SSF50993">
    <property type="entry name" value="Peptidase/esterase 'gauge' domain"/>
    <property type="match status" value="1"/>
</dbReference>
<gene>
    <name evidence="8" type="ORF">JF535_12615</name>
</gene>
<dbReference type="Pfam" id="PF02897">
    <property type="entry name" value="Peptidase_S9_N"/>
    <property type="match status" value="1"/>
</dbReference>
<accession>A0ABS3E8P4</accession>
<reference evidence="8 9" key="1">
    <citation type="submission" date="2020-12" db="EMBL/GenBank/DDBJ databases">
        <title>Oil enriched cultivation method for isolating marine PHA-producing bacteria.</title>
        <authorList>
            <person name="Zheng W."/>
            <person name="Yu S."/>
            <person name="Huang Y."/>
        </authorList>
    </citation>
    <scope>NUCLEOTIDE SEQUENCE [LARGE SCALE GENOMIC DNA]</scope>
    <source>
        <strain evidence="8 9">SN0-2</strain>
    </source>
</reference>
<keyword evidence="4" id="KW-0720">Serine protease</keyword>
<dbReference type="Gene3D" id="3.40.50.1820">
    <property type="entry name" value="alpha/beta hydrolase"/>
    <property type="match status" value="1"/>
</dbReference>
<dbReference type="Pfam" id="PF00326">
    <property type="entry name" value="Peptidase_S9"/>
    <property type="match status" value="1"/>
</dbReference>